<dbReference type="InterPro" id="IPR010095">
    <property type="entry name" value="Cas12f1-like_TNB"/>
</dbReference>
<dbReference type="RefSeq" id="WP_052349400.1">
    <property type="nucleotide sequence ID" value="NZ_JFZT01000015.1"/>
</dbReference>
<proteinExistence type="inferred from homology"/>
<evidence type="ECO:0000256" key="3">
    <source>
        <dbReference type="ARBA" id="ARBA00023125"/>
    </source>
</evidence>
<dbReference type="GO" id="GO:0006310">
    <property type="term" value="P:DNA recombination"/>
    <property type="evidence" value="ECO:0007669"/>
    <property type="project" value="UniProtKB-KW"/>
</dbReference>
<organism evidence="7 8">
    <name type="scientific">Candidatus Acidianus copahuensis</name>
    <dbReference type="NCBI Taxonomy" id="1160895"/>
    <lineage>
        <taxon>Archaea</taxon>
        <taxon>Thermoproteota</taxon>
        <taxon>Thermoprotei</taxon>
        <taxon>Sulfolobales</taxon>
        <taxon>Sulfolobaceae</taxon>
        <taxon>Acidianus</taxon>
    </lineage>
</organism>
<evidence type="ECO:0000313" key="7">
    <source>
        <dbReference type="EMBL" id="EZQ11352.1"/>
    </source>
</evidence>
<dbReference type="Pfam" id="PF07282">
    <property type="entry name" value="Cas12f1-like_TNB"/>
    <property type="match status" value="1"/>
</dbReference>
<dbReference type="OrthoDB" id="295419at2157"/>
<protein>
    <submittedName>
        <fullName evidence="7">Transposase</fullName>
    </submittedName>
</protein>
<feature type="domain" description="Cas12f1-like TNB" evidence="6">
    <location>
        <begin position="339"/>
        <end position="404"/>
    </location>
</feature>
<dbReference type="GO" id="GO:0003677">
    <property type="term" value="F:DNA binding"/>
    <property type="evidence" value="ECO:0007669"/>
    <property type="project" value="UniProtKB-KW"/>
</dbReference>
<evidence type="ECO:0000256" key="1">
    <source>
        <dbReference type="ARBA" id="ARBA00008761"/>
    </source>
</evidence>
<dbReference type="GO" id="GO:0032196">
    <property type="term" value="P:transposition"/>
    <property type="evidence" value="ECO:0007669"/>
    <property type="project" value="UniProtKB-KW"/>
</dbReference>
<dbReference type="NCBIfam" id="NF040570">
    <property type="entry name" value="guided_TnpB"/>
    <property type="match status" value="1"/>
</dbReference>
<comment type="similarity">
    <text evidence="1">In the C-terminal section; belongs to the transposase 35 family.</text>
</comment>
<keyword evidence="3" id="KW-0238">DNA-binding</keyword>
<keyword evidence="4" id="KW-0233">DNA recombination</keyword>
<evidence type="ECO:0000313" key="8">
    <source>
        <dbReference type="Proteomes" id="UP000024332"/>
    </source>
</evidence>
<name>A0A031LSI8_9CREN</name>
<dbReference type="AlphaFoldDB" id="A0A031LSI8"/>
<dbReference type="InterPro" id="IPR001959">
    <property type="entry name" value="Transposase"/>
</dbReference>
<dbReference type="STRING" id="1160895.CM19_01270"/>
<accession>A0A031LSI8</accession>
<feature type="domain" description="Probable transposase IS891/IS1136/IS1341" evidence="5">
    <location>
        <begin position="220"/>
        <end position="324"/>
    </location>
</feature>
<evidence type="ECO:0000259" key="6">
    <source>
        <dbReference type="Pfam" id="PF07282"/>
    </source>
</evidence>
<gene>
    <name evidence="7" type="ORF">CM19_01270</name>
</gene>
<sequence length="461" mass="53089">MGKPKKSSKGSVPMPTMPVLRRTITVDLIQTKEQEEELKELGNLCSKLWNQVNYERRRQFFNGERGVDIKGTYNKWYNEYKNMIGTITTQQVLNKNNEAWSSFFSLLRAKKEKKLLLPFIKDVNPPGYWKDRKERKLIIVLRKDQYRIDEEKQEIELRHLGKFKDLAIKYNGEIYYRGEQGRLEIIYNDVLGKWYAHITLKASERLDRKNDEWVKVPLTLKGNLVGGIDIGINNLFAVYVSDGTQVLIKTRVLKSISYYFMKLISMKQKLLSLYDQPFSGKIRRLYIKWKRKLNAIIDTTVRKVAEFLYNKGVSLIKVGYPKNISQKKGNFLVANVWSYKQVMEKLKNVAEEHGITVEFVNEAYTSTTCPIHGNGCGKRVTRGLFKCTTSNKVFNADLVGAFNISIIPSPNDGGVEGTTTRGIGISWGKTTPLVYTWTRGSGLVVPASYDSMRVKRMDQNL</sequence>
<reference evidence="7 8" key="1">
    <citation type="submission" date="2014-03" db="EMBL/GenBank/DDBJ databases">
        <title>Draft genome sequence of the novel thermoacidophilic archaea Acidianus copahuensis ALE1 strain, isolated from Copahue volcanic area in Neuquen Argentina.</title>
        <authorList>
            <person name="Urbieta M.S."/>
            <person name="Rascovan N."/>
            <person name="Castro C."/>
            <person name="Revale S."/>
            <person name="Giaveno M.A."/>
            <person name="Vazquez M.P."/>
            <person name="Donati E.R."/>
        </authorList>
    </citation>
    <scope>NUCLEOTIDE SEQUENCE [LARGE SCALE GENOMIC DNA]</scope>
    <source>
        <strain evidence="7 8">ALE1</strain>
    </source>
</reference>
<evidence type="ECO:0000256" key="4">
    <source>
        <dbReference type="ARBA" id="ARBA00023172"/>
    </source>
</evidence>
<dbReference type="EMBL" id="JFZT01000015">
    <property type="protein sequence ID" value="EZQ11352.1"/>
    <property type="molecule type" value="Genomic_DNA"/>
</dbReference>
<evidence type="ECO:0000256" key="2">
    <source>
        <dbReference type="ARBA" id="ARBA00022578"/>
    </source>
</evidence>
<evidence type="ECO:0000259" key="5">
    <source>
        <dbReference type="Pfam" id="PF01385"/>
    </source>
</evidence>
<dbReference type="Pfam" id="PF01385">
    <property type="entry name" value="OrfB_IS605"/>
    <property type="match status" value="1"/>
</dbReference>
<dbReference type="Proteomes" id="UP000024332">
    <property type="component" value="Unassembled WGS sequence"/>
</dbReference>
<keyword evidence="8" id="KW-1185">Reference proteome</keyword>
<keyword evidence="2" id="KW-0815">Transposition</keyword>
<comment type="caution">
    <text evidence="7">The sequence shown here is derived from an EMBL/GenBank/DDBJ whole genome shotgun (WGS) entry which is preliminary data.</text>
</comment>